<accession>A0A1I0FMT2</accession>
<keyword evidence="3" id="KW-0547">Nucleotide-binding</keyword>
<dbReference type="Pfam" id="PF00005">
    <property type="entry name" value="ABC_tran"/>
    <property type="match status" value="1"/>
</dbReference>
<dbReference type="InterPro" id="IPR003439">
    <property type="entry name" value="ABC_transporter-like_ATP-bd"/>
</dbReference>
<dbReference type="EMBL" id="FOIM01000009">
    <property type="protein sequence ID" value="SET59636.1"/>
    <property type="molecule type" value="Genomic_DNA"/>
</dbReference>
<name>A0A1I0FMT2_9FIRM</name>
<dbReference type="GeneID" id="93278345"/>
<gene>
    <name evidence="6" type="ORF">SAMN05216313_10965</name>
</gene>
<dbReference type="Gene3D" id="3.40.50.300">
    <property type="entry name" value="P-loop containing nucleotide triphosphate hydrolases"/>
    <property type="match status" value="1"/>
</dbReference>
<sequence length="324" mass="36213">MTNEILLEVKNLKMYFENRKGLLGKQIEYVKAVDDVSFRIHKGETIGLVGESGCGKSTTGYSIMRLYKPTAGQILFKGVDLAPMSAKEVWPYRKNLQMIFQDPYASLNPRMTVSDIIGEPLDIYHLYEGKERQARIYELLATVGLGKDHASRYPHEFSGGQRQRVGIARALAVNPEFIVCDEPISALDVSIQAQVVNMLEDLQAELGLTYLFIAHDLSMVRHISRKVGVMYLGSLVEFADTEELYTHTLHPYTQALMSAVPELDPAISKTKKVQMLKGDIPSPINTPPGCKFASRCPHATARCAEERPEFREVSPGHFAACHLI</sequence>
<evidence type="ECO:0000259" key="5">
    <source>
        <dbReference type="PROSITE" id="PS50893"/>
    </source>
</evidence>
<evidence type="ECO:0000256" key="4">
    <source>
        <dbReference type="ARBA" id="ARBA00022840"/>
    </source>
</evidence>
<dbReference type="SMART" id="SM00382">
    <property type="entry name" value="AAA"/>
    <property type="match status" value="1"/>
</dbReference>
<dbReference type="CDD" id="cd03257">
    <property type="entry name" value="ABC_NikE_OppD_transporters"/>
    <property type="match status" value="1"/>
</dbReference>
<dbReference type="FunFam" id="3.40.50.300:FF:000016">
    <property type="entry name" value="Oligopeptide ABC transporter ATP-binding component"/>
    <property type="match status" value="1"/>
</dbReference>
<proteinExistence type="inferred from homology"/>
<comment type="similarity">
    <text evidence="1">Belongs to the ABC transporter superfamily.</text>
</comment>
<feature type="domain" description="ABC transporter" evidence="5">
    <location>
        <begin position="7"/>
        <end position="257"/>
    </location>
</feature>
<dbReference type="InterPro" id="IPR003593">
    <property type="entry name" value="AAA+_ATPase"/>
</dbReference>
<dbReference type="SUPFAM" id="SSF52540">
    <property type="entry name" value="P-loop containing nucleoside triphosphate hydrolases"/>
    <property type="match status" value="1"/>
</dbReference>
<dbReference type="GO" id="GO:0015833">
    <property type="term" value="P:peptide transport"/>
    <property type="evidence" value="ECO:0007669"/>
    <property type="project" value="InterPro"/>
</dbReference>
<dbReference type="InterPro" id="IPR027417">
    <property type="entry name" value="P-loop_NTPase"/>
</dbReference>
<dbReference type="Proteomes" id="UP000198508">
    <property type="component" value="Unassembled WGS sequence"/>
</dbReference>
<keyword evidence="4 6" id="KW-0067">ATP-binding</keyword>
<dbReference type="InterPro" id="IPR013563">
    <property type="entry name" value="Oligopep_ABC_C"/>
</dbReference>
<dbReference type="PANTHER" id="PTHR43776">
    <property type="entry name" value="TRANSPORT ATP-BINDING PROTEIN"/>
    <property type="match status" value="1"/>
</dbReference>
<organism evidence="6 7">
    <name type="scientific">Enterocloster lavalensis</name>
    <dbReference type="NCBI Taxonomy" id="460384"/>
    <lineage>
        <taxon>Bacteria</taxon>
        <taxon>Bacillati</taxon>
        <taxon>Bacillota</taxon>
        <taxon>Clostridia</taxon>
        <taxon>Lachnospirales</taxon>
        <taxon>Lachnospiraceae</taxon>
        <taxon>Enterocloster</taxon>
    </lineage>
</organism>
<dbReference type="InterPro" id="IPR050319">
    <property type="entry name" value="ABC_transp_ATP-bind"/>
</dbReference>
<dbReference type="PROSITE" id="PS50893">
    <property type="entry name" value="ABC_TRANSPORTER_2"/>
    <property type="match status" value="1"/>
</dbReference>
<dbReference type="Pfam" id="PF08352">
    <property type="entry name" value="oligo_HPY"/>
    <property type="match status" value="1"/>
</dbReference>
<protein>
    <submittedName>
        <fullName evidence="6">Oligopeptide transport system ATP-binding protein</fullName>
    </submittedName>
</protein>
<dbReference type="PANTHER" id="PTHR43776:SF7">
    <property type="entry name" value="D,D-DIPEPTIDE TRANSPORT ATP-BINDING PROTEIN DDPF-RELATED"/>
    <property type="match status" value="1"/>
</dbReference>
<evidence type="ECO:0000256" key="1">
    <source>
        <dbReference type="ARBA" id="ARBA00005417"/>
    </source>
</evidence>
<dbReference type="AlphaFoldDB" id="A0A1I0FMT2"/>
<dbReference type="GO" id="GO:0016887">
    <property type="term" value="F:ATP hydrolysis activity"/>
    <property type="evidence" value="ECO:0007669"/>
    <property type="project" value="InterPro"/>
</dbReference>
<dbReference type="GO" id="GO:0005524">
    <property type="term" value="F:ATP binding"/>
    <property type="evidence" value="ECO:0007669"/>
    <property type="project" value="UniProtKB-KW"/>
</dbReference>
<dbReference type="STRING" id="460384.SAMN05216313_10965"/>
<evidence type="ECO:0000313" key="6">
    <source>
        <dbReference type="EMBL" id="SET59636.1"/>
    </source>
</evidence>
<evidence type="ECO:0000256" key="2">
    <source>
        <dbReference type="ARBA" id="ARBA00022448"/>
    </source>
</evidence>
<dbReference type="NCBIfam" id="TIGR01727">
    <property type="entry name" value="oligo_HPY"/>
    <property type="match status" value="1"/>
</dbReference>
<dbReference type="PROSITE" id="PS00211">
    <property type="entry name" value="ABC_TRANSPORTER_1"/>
    <property type="match status" value="1"/>
</dbReference>
<evidence type="ECO:0000313" key="7">
    <source>
        <dbReference type="Proteomes" id="UP000198508"/>
    </source>
</evidence>
<reference evidence="7" key="1">
    <citation type="submission" date="2016-10" db="EMBL/GenBank/DDBJ databases">
        <authorList>
            <person name="Varghese N."/>
            <person name="Submissions S."/>
        </authorList>
    </citation>
    <scope>NUCLEOTIDE SEQUENCE [LARGE SCALE GENOMIC DNA]</scope>
    <source>
        <strain evidence="7">NLAE-zl-G277</strain>
    </source>
</reference>
<dbReference type="RefSeq" id="WP_278336495.1">
    <property type="nucleotide sequence ID" value="NZ_FOIM01000009.1"/>
</dbReference>
<dbReference type="GO" id="GO:0055085">
    <property type="term" value="P:transmembrane transport"/>
    <property type="evidence" value="ECO:0007669"/>
    <property type="project" value="UniProtKB-ARBA"/>
</dbReference>
<keyword evidence="7" id="KW-1185">Reference proteome</keyword>
<keyword evidence="2" id="KW-0813">Transport</keyword>
<evidence type="ECO:0000256" key="3">
    <source>
        <dbReference type="ARBA" id="ARBA00022741"/>
    </source>
</evidence>
<dbReference type="InterPro" id="IPR017871">
    <property type="entry name" value="ABC_transporter-like_CS"/>
</dbReference>